<comment type="similarity">
    <text evidence="3 6">Belongs to the MoeA family.</text>
</comment>
<dbReference type="AlphaFoldDB" id="A0A975GGU4"/>
<dbReference type="InterPro" id="IPR005110">
    <property type="entry name" value="MoeA_linker/N"/>
</dbReference>
<dbReference type="Gene3D" id="2.40.340.10">
    <property type="entry name" value="MoeA, C-terminal, domain IV"/>
    <property type="match status" value="1"/>
</dbReference>
<dbReference type="SUPFAM" id="SSF53218">
    <property type="entry name" value="Molybdenum cofactor biosynthesis proteins"/>
    <property type="match status" value="1"/>
</dbReference>
<dbReference type="InterPro" id="IPR001453">
    <property type="entry name" value="MoaB/Mog_dom"/>
</dbReference>
<comment type="pathway">
    <text evidence="2 6">Cofactor biosynthesis; molybdopterin biosynthesis.</text>
</comment>
<comment type="catalytic activity">
    <reaction evidence="5">
        <text>adenylyl-molybdopterin + molybdate = Mo-molybdopterin + AMP + H(+)</text>
        <dbReference type="Rhea" id="RHEA:35047"/>
        <dbReference type="ChEBI" id="CHEBI:15378"/>
        <dbReference type="ChEBI" id="CHEBI:36264"/>
        <dbReference type="ChEBI" id="CHEBI:62727"/>
        <dbReference type="ChEBI" id="CHEBI:71302"/>
        <dbReference type="ChEBI" id="CHEBI:456215"/>
        <dbReference type="EC" id="2.10.1.1"/>
    </reaction>
</comment>
<dbReference type="FunFam" id="2.170.190.11:FF:000001">
    <property type="entry name" value="Molybdopterin molybdenumtransferase"/>
    <property type="match status" value="1"/>
</dbReference>
<dbReference type="Gene3D" id="2.170.190.11">
    <property type="entry name" value="Molybdopterin biosynthesis moea protein, domain 3"/>
    <property type="match status" value="1"/>
</dbReference>
<comment type="cofactor">
    <cofactor evidence="6">
        <name>Mg(2+)</name>
        <dbReference type="ChEBI" id="CHEBI:18420"/>
    </cofactor>
</comment>
<dbReference type="PANTHER" id="PTHR10192:SF5">
    <property type="entry name" value="GEPHYRIN"/>
    <property type="match status" value="1"/>
</dbReference>
<dbReference type="InterPro" id="IPR036688">
    <property type="entry name" value="MoeA_C_domain_IV_sf"/>
</dbReference>
<dbReference type="PANTHER" id="PTHR10192">
    <property type="entry name" value="MOLYBDOPTERIN BIOSYNTHESIS PROTEIN"/>
    <property type="match status" value="1"/>
</dbReference>
<dbReference type="InterPro" id="IPR036425">
    <property type="entry name" value="MoaB/Mog-like_dom_sf"/>
</dbReference>
<dbReference type="SMART" id="SM00852">
    <property type="entry name" value="MoCF_biosynth"/>
    <property type="match status" value="1"/>
</dbReference>
<dbReference type="Gene3D" id="3.90.105.10">
    <property type="entry name" value="Molybdopterin biosynthesis moea protein, domain 2"/>
    <property type="match status" value="1"/>
</dbReference>
<accession>A0A975GGU4</accession>
<dbReference type="SUPFAM" id="SSF63882">
    <property type="entry name" value="MoeA N-terminal region -like"/>
    <property type="match status" value="1"/>
</dbReference>
<dbReference type="Gene3D" id="3.40.980.10">
    <property type="entry name" value="MoaB/Mog-like domain"/>
    <property type="match status" value="1"/>
</dbReference>
<sequence length="404" mass="43438">MKKNLIGHSEALKLTFEHISPLESEIVPLTQSASRVSANELCSLVDSPSVDASLKDGYAVRSQEIENADEKNPVCLKLTGSASAGEQSTDIVEPGTAVRILTGAKIPGGADAVVAEEFTQKQDSSIIVKLFAEPGRNILLKGSDVARGEQIAAPGTLLVPGMVGLLAAAGYGEIPVIRNPKVAIIATGDEVVAPGRPLPEGKLFASNLMTLNAWCFRYGFTTMTDIVQDDALKIKEKLHYYNQTCDAVLTSGGAWTGDRDFVVSILEELGWNQIFHRIRIGPGKAVGFGILNNKPVFVLPGGPPSNLLGFLQIALPGLLKLAGHQNPKLPEMSVILEQDVDGRHIDWTQFIFGHFIAKHEQTFFRPLKMLSRLQSMARAEGIISIPEGKVHIPAGTQLSAQLLV</sequence>
<dbReference type="GO" id="GO:0046872">
    <property type="term" value="F:metal ion binding"/>
    <property type="evidence" value="ECO:0007669"/>
    <property type="project" value="UniProtKB-UniRule"/>
</dbReference>
<keyword evidence="4 6" id="KW-0501">Molybdenum cofactor biosynthesis</keyword>
<dbReference type="GO" id="GO:0061599">
    <property type="term" value="F:molybdopterin molybdotransferase activity"/>
    <property type="evidence" value="ECO:0007669"/>
    <property type="project" value="UniProtKB-UniRule"/>
</dbReference>
<evidence type="ECO:0000256" key="3">
    <source>
        <dbReference type="ARBA" id="ARBA00010763"/>
    </source>
</evidence>
<dbReference type="KEGG" id="dli:dnl_30280"/>
<evidence type="ECO:0000256" key="1">
    <source>
        <dbReference type="ARBA" id="ARBA00002901"/>
    </source>
</evidence>
<dbReference type="EC" id="2.10.1.1" evidence="6"/>
<protein>
    <recommendedName>
        <fullName evidence="6">Molybdopterin molybdenumtransferase</fullName>
        <ecNumber evidence="6">2.10.1.1</ecNumber>
    </recommendedName>
</protein>
<evidence type="ECO:0000256" key="2">
    <source>
        <dbReference type="ARBA" id="ARBA00005046"/>
    </source>
</evidence>
<evidence type="ECO:0000313" key="9">
    <source>
        <dbReference type="Proteomes" id="UP000663720"/>
    </source>
</evidence>
<comment type="function">
    <text evidence="1 6">Catalyzes the insertion of molybdate into adenylated molybdopterin with the concomitant release of AMP.</text>
</comment>
<evidence type="ECO:0000256" key="6">
    <source>
        <dbReference type="RuleBase" id="RU365090"/>
    </source>
</evidence>
<dbReference type="CDD" id="cd00887">
    <property type="entry name" value="MoeA"/>
    <property type="match status" value="1"/>
</dbReference>
<dbReference type="InterPro" id="IPR038987">
    <property type="entry name" value="MoeA-like"/>
</dbReference>
<evidence type="ECO:0000256" key="5">
    <source>
        <dbReference type="ARBA" id="ARBA00047317"/>
    </source>
</evidence>
<dbReference type="InterPro" id="IPR036135">
    <property type="entry name" value="MoeA_linker/N_sf"/>
</dbReference>
<reference evidence="8" key="1">
    <citation type="journal article" date="2021" name="Microb. Physiol.">
        <title>Proteogenomic Insights into the Physiology of Marine, Sulfate-Reducing, Filamentous Desulfonema limicola and Desulfonema magnum.</title>
        <authorList>
            <person name="Schnaars V."/>
            <person name="Wohlbrand L."/>
            <person name="Scheve S."/>
            <person name="Hinrichs C."/>
            <person name="Reinhardt R."/>
            <person name="Rabus R."/>
        </authorList>
    </citation>
    <scope>NUCLEOTIDE SEQUENCE</scope>
    <source>
        <strain evidence="8">5ac10</strain>
    </source>
</reference>
<dbReference type="RefSeq" id="WP_207692328.1">
    <property type="nucleotide sequence ID" value="NZ_CP061799.1"/>
</dbReference>
<organism evidence="8 9">
    <name type="scientific">Desulfonema limicola</name>
    <dbReference type="NCBI Taxonomy" id="45656"/>
    <lineage>
        <taxon>Bacteria</taxon>
        <taxon>Pseudomonadati</taxon>
        <taxon>Thermodesulfobacteriota</taxon>
        <taxon>Desulfobacteria</taxon>
        <taxon>Desulfobacterales</taxon>
        <taxon>Desulfococcaceae</taxon>
        <taxon>Desulfonema</taxon>
    </lineage>
</organism>
<evidence type="ECO:0000256" key="4">
    <source>
        <dbReference type="ARBA" id="ARBA00023150"/>
    </source>
</evidence>
<keyword evidence="6" id="KW-0479">Metal-binding</keyword>
<keyword evidence="6" id="KW-0460">Magnesium</keyword>
<keyword evidence="9" id="KW-1185">Reference proteome</keyword>
<dbReference type="Pfam" id="PF03453">
    <property type="entry name" value="MoeA_N"/>
    <property type="match status" value="1"/>
</dbReference>
<keyword evidence="6" id="KW-0500">Molybdenum</keyword>
<gene>
    <name evidence="8" type="ORF">dnl_30280</name>
</gene>
<name>A0A975GGU4_9BACT</name>
<dbReference type="EMBL" id="CP061799">
    <property type="protein sequence ID" value="QTA80715.1"/>
    <property type="molecule type" value="Genomic_DNA"/>
</dbReference>
<keyword evidence="6" id="KW-0808">Transferase</keyword>
<dbReference type="Pfam" id="PF00994">
    <property type="entry name" value="MoCF_biosynth"/>
    <property type="match status" value="1"/>
</dbReference>
<dbReference type="GO" id="GO:0006777">
    <property type="term" value="P:Mo-molybdopterin cofactor biosynthetic process"/>
    <property type="evidence" value="ECO:0007669"/>
    <property type="project" value="UniProtKB-UniRule"/>
</dbReference>
<proteinExistence type="inferred from homology"/>
<evidence type="ECO:0000313" key="8">
    <source>
        <dbReference type="EMBL" id="QTA80715.1"/>
    </source>
</evidence>
<feature type="domain" description="MoaB/Mog" evidence="7">
    <location>
        <begin position="183"/>
        <end position="320"/>
    </location>
</feature>
<dbReference type="GO" id="GO:0005829">
    <property type="term" value="C:cytosol"/>
    <property type="evidence" value="ECO:0007669"/>
    <property type="project" value="TreeGrafter"/>
</dbReference>
<dbReference type="Proteomes" id="UP000663720">
    <property type="component" value="Chromosome"/>
</dbReference>
<evidence type="ECO:0000259" key="7">
    <source>
        <dbReference type="SMART" id="SM00852"/>
    </source>
</evidence>